<evidence type="ECO:0000313" key="3">
    <source>
        <dbReference type="EMBL" id="GGF94850.1"/>
    </source>
</evidence>
<accession>A0ABQ1VSK2</accession>
<gene>
    <name evidence="3" type="ORF">GCM10010913_15450</name>
</gene>
<organism evidence="3 4">
    <name type="scientific">Paenibacillus aceti</name>
    <dbReference type="NCBI Taxonomy" id="1820010"/>
    <lineage>
        <taxon>Bacteria</taxon>
        <taxon>Bacillati</taxon>
        <taxon>Bacillota</taxon>
        <taxon>Bacilli</taxon>
        <taxon>Bacillales</taxon>
        <taxon>Paenibacillaceae</taxon>
        <taxon>Paenibacillus</taxon>
    </lineage>
</organism>
<dbReference type="Proteomes" id="UP000608420">
    <property type="component" value="Unassembled WGS sequence"/>
</dbReference>
<sequence length="369" mass="41183">MSNLRNTEDPEFWRSRSSRKKKKRRIKPLVSIAVLLASVAIILSVVAAQNFWKDDTGSTATVVSPQLVSPKDNSSSSGTEVVHEGDNNSGDPSDQKANSDEPSNVPDSGEQDKSAGQDKEAVDQKDSGKEAPESNAADKDKGQSPEGKNNNAGQKPVKKTDQNKDQKVVYLTFDDGPGKFTSEIVKILNENEIHATFFMVGSNLAGNEEAVKKAADAGNYIGMHSMSHDKKKLYDKSKGSKPFIKEFQKEQGLIEDIIGTSPWLIRAPYGSAPMIDKKFRDDIVKSGFKLWDWTVDSKDWSYSKSPNKILQEVKKQVHRDTEVILMHERSQTVKILPEVIDYLRDKGYTFAVYKPDQHFSVNFAKDKRL</sequence>
<feature type="region of interest" description="Disordered" evidence="1">
    <location>
        <begin position="1"/>
        <end position="20"/>
    </location>
</feature>
<dbReference type="InterPro" id="IPR050248">
    <property type="entry name" value="Polysacc_deacetylase_ArnD"/>
</dbReference>
<keyword evidence="4" id="KW-1185">Reference proteome</keyword>
<evidence type="ECO:0000259" key="2">
    <source>
        <dbReference type="PROSITE" id="PS51677"/>
    </source>
</evidence>
<name>A0ABQ1VSK2_9BACL</name>
<comment type="caution">
    <text evidence="3">The sequence shown here is derived from an EMBL/GenBank/DDBJ whole genome shotgun (WGS) entry which is preliminary data.</text>
</comment>
<protein>
    <recommendedName>
        <fullName evidence="2">NodB homology domain-containing protein</fullName>
    </recommendedName>
</protein>
<dbReference type="EMBL" id="BMIW01000008">
    <property type="protein sequence ID" value="GGF94850.1"/>
    <property type="molecule type" value="Genomic_DNA"/>
</dbReference>
<dbReference type="PANTHER" id="PTHR10587:SF125">
    <property type="entry name" value="POLYSACCHARIDE DEACETYLASE YHEN-RELATED"/>
    <property type="match status" value="1"/>
</dbReference>
<dbReference type="SUPFAM" id="SSF88713">
    <property type="entry name" value="Glycoside hydrolase/deacetylase"/>
    <property type="match status" value="1"/>
</dbReference>
<dbReference type="Gene3D" id="3.20.20.370">
    <property type="entry name" value="Glycoside hydrolase/deacetylase"/>
    <property type="match status" value="1"/>
</dbReference>
<dbReference type="PROSITE" id="PS51677">
    <property type="entry name" value="NODB"/>
    <property type="match status" value="1"/>
</dbReference>
<feature type="region of interest" description="Disordered" evidence="1">
    <location>
        <begin position="63"/>
        <end position="163"/>
    </location>
</feature>
<evidence type="ECO:0000256" key="1">
    <source>
        <dbReference type="SAM" id="MobiDB-lite"/>
    </source>
</evidence>
<feature type="compositionally biased region" description="Basic and acidic residues" evidence="1">
    <location>
        <begin position="1"/>
        <end position="14"/>
    </location>
</feature>
<dbReference type="InterPro" id="IPR002509">
    <property type="entry name" value="NODB_dom"/>
</dbReference>
<reference evidence="4" key="1">
    <citation type="journal article" date="2019" name="Int. J. Syst. Evol. Microbiol.">
        <title>The Global Catalogue of Microorganisms (GCM) 10K type strain sequencing project: providing services to taxonomists for standard genome sequencing and annotation.</title>
        <authorList>
            <consortium name="The Broad Institute Genomics Platform"/>
            <consortium name="The Broad Institute Genome Sequencing Center for Infectious Disease"/>
            <person name="Wu L."/>
            <person name="Ma J."/>
        </authorList>
    </citation>
    <scope>NUCLEOTIDE SEQUENCE [LARGE SCALE GENOMIC DNA]</scope>
    <source>
        <strain evidence="4">CGMCC 1.15420</strain>
    </source>
</reference>
<feature type="domain" description="NodB homology" evidence="2">
    <location>
        <begin position="167"/>
        <end position="351"/>
    </location>
</feature>
<feature type="compositionally biased region" description="Polar residues" evidence="1">
    <location>
        <begin position="63"/>
        <end position="79"/>
    </location>
</feature>
<dbReference type="PANTHER" id="PTHR10587">
    <property type="entry name" value="GLYCOSYL TRANSFERASE-RELATED"/>
    <property type="match status" value="1"/>
</dbReference>
<proteinExistence type="predicted"/>
<dbReference type="RefSeq" id="WP_120462071.1">
    <property type="nucleotide sequence ID" value="NZ_BMIW01000008.1"/>
</dbReference>
<evidence type="ECO:0000313" key="4">
    <source>
        <dbReference type="Proteomes" id="UP000608420"/>
    </source>
</evidence>
<dbReference type="InterPro" id="IPR011330">
    <property type="entry name" value="Glyco_hydro/deAcase_b/a-brl"/>
</dbReference>
<feature type="compositionally biased region" description="Basic and acidic residues" evidence="1">
    <location>
        <begin position="110"/>
        <end position="143"/>
    </location>
</feature>
<dbReference type="CDD" id="cd10944">
    <property type="entry name" value="CE4_SmPgdA_like"/>
    <property type="match status" value="1"/>
</dbReference>
<dbReference type="Pfam" id="PF01522">
    <property type="entry name" value="Polysacc_deac_1"/>
    <property type="match status" value="1"/>
</dbReference>